<comment type="caution">
    <text evidence="1">The sequence shown here is derived from an EMBL/GenBank/DDBJ whole genome shotgun (WGS) entry which is preliminary data.</text>
</comment>
<keyword evidence="2" id="KW-1185">Reference proteome</keyword>
<evidence type="ECO:0000313" key="1">
    <source>
        <dbReference type="EMBL" id="MBA0553605.1"/>
    </source>
</evidence>
<protein>
    <submittedName>
        <fullName evidence="1">Uncharacterized protein</fullName>
    </submittedName>
</protein>
<sequence length="197" mass="23488">MKAQWIVIIFYKLQYFIQNGPTTQLGAFSSAWIHKTYHSKISTSSCRYKSLQKYLCQLNRTIPKEIWPLEDILAPWDKDVPLTPYQEQLKEALVEYQTNIPYPKEWSQEYPMYYSQATQDTSAWKDIQEDISSWKDVYKMTKTPIIPIHDMTPPNDLERRIEQLELRCYRAREEKKRKAVELNITSDISTDYDTDDN</sequence>
<dbReference type="AlphaFoldDB" id="A0A7J8LMD5"/>
<evidence type="ECO:0000313" key="2">
    <source>
        <dbReference type="Proteomes" id="UP000593572"/>
    </source>
</evidence>
<name>A0A7J8LMD5_9ROSI</name>
<dbReference type="EMBL" id="JABEZX010000004">
    <property type="protein sequence ID" value="MBA0553605.1"/>
    <property type="molecule type" value="Genomic_DNA"/>
</dbReference>
<reference evidence="1 2" key="1">
    <citation type="journal article" date="2019" name="Genome Biol. Evol.">
        <title>Insights into the evolution of the New World diploid cottons (Gossypium, subgenus Houzingenia) based on genome sequencing.</title>
        <authorList>
            <person name="Grover C.E."/>
            <person name="Arick M.A. 2nd"/>
            <person name="Thrash A."/>
            <person name="Conover J.L."/>
            <person name="Sanders W.S."/>
            <person name="Peterson D.G."/>
            <person name="Frelichowski J.E."/>
            <person name="Scheffler J.A."/>
            <person name="Scheffler B.E."/>
            <person name="Wendel J.F."/>
        </authorList>
    </citation>
    <scope>NUCLEOTIDE SEQUENCE [LARGE SCALE GENOMIC DNA]</scope>
    <source>
        <strain evidence="1">157</strain>
        <tissue evidence="1">Leaf</tissue>
    </source>
</reference>
<organism evidence="1 2">
    <name type="scientific">Gossypium lobatum</name>
    <dbReference type="NCBI Taxonomy" id="34289"/>
    <lineage>
        <taxon>Eukaryota</taxon>
        <taxon>Viridiplantae</taxon>
        <taxon>Streptophyta</taxon>
        <taxon>Embryophyta</taxon>
        <taxon>Tracheophyta</taxon>
        <taxon>Spermatophyta</taxon>
        <taxon>Magnoliopsida</taxon>
        <taxon>eudicotyledons</taxon>
        <taxon>Gunneridae</taxon>
        <taxon>Pentapetalae</taxon>
        <taxon>rosids</taxon>
        <taxon>malvids</taxon>
        <taxon>Malvales</taxon>
        <taxon>Malvaceae</taxon>
        <taxon>Malvoideae</taxon>
        <taxon>Gossypium</taxon>
    </lineage>
</organism>
<proteinExistence type="predicted"/>
<gene>
    <name evidence="1" type="ORF">Golob_012775</name>
</gene>
<dbReference type="Proteomes" id="UP000593572">
    <property type="component" value="Unassembled WGS sequence"/>
</dbReference>
<accession>A0A7J8LMD5</accession>